<dbReference type="CDD" id="cd19769">
    <property type="entry name" value="Bbox2_TRIM16-like"/>
    <property type="match status" value="1"/>
</dbReference>
<dbReference type="PROSITE" id="PS50119">
    <property type="entry name" value="ZF_BBOX"/>
    <property type="match status" value="1"/>
</dbReference>
<proteinExistence type="predicted"/>
<keyword evidence="1" id="KW-0479">Metal-binding</keyword>
<dbReference type="GO" id="GO:0008270">
    <property type="term" value="F:zinc ion binding"/>
    <property type="evidence" value="ECO:0007669"/>
    <property type="project" value="UniProtKB-KW"/>
</dbReference>
<dbReference type="EMBL" id="WNYA01000041">
    <property type="protein sequence ID" value="KAG8550551.1"/>
    <property type="molecule type" value="Genomic_DNA"/>
</dbReference>
<reference evidence="8" key="1">
    <citation type="thesis" date="2020" institute="ProQuest LLC" country="789 East Eisenhower Parkway, Ann Arbor, MI, USA">
        <title>Comparative Genomics and Chromosome Evolution.</title>
        <authorList>
            <person name="Mudd A.B."/>
        </authorList>
    </citation>
    <scope>NUCLEOTIDE SEQUENCE</scope>
    <source>
        <strain evidence="8">237g6f4</strain>
        <tissue evidence="8">Blood</tissue>
    </source>
</reference>
<dbReference type="PROSITE" id="PS50089">
    <property type="entry name" value="ZF_RING_2"/>
    <property type="match status" value="1"/>
</dbReference>
<evidence type="ECO:0000256" key="2">
    <source>
        <dbReference type="ARBA" id="ARBA00022771"/>
    </source>
</evidence>
<keyword evidence="2 4" id="KW-0863">Zinc-finger</keyword>
<dbReference type="Gene3D" id="3.30.40.10">
    <property type="entry name" value="Zinc/RING finger domain, C3HC4 (zinc finger)"/>
    <property type="match status" value="1"/>
</dbReference>
<dbReference type="Gene3D" id="3.30.160.60">
    <property type="entry name" value="Classic Zinc Finger"/>
    <property type="match status" value="1"/>
</dbReference>
<dbReference type="InterPro" id="IPR013087">
    <property type="entry name" value="Znf_C2H2_type"/>
</dbReference>
<dbReference type="InterPro" id="IPR001841">
    <property type="entry name" value="Znf_RING"/>
</dbReference>
<dbReference type="PROSITE" id="PS50157">
    <property type="entry name" value="ZINC_FINGER_C2H2_2"/>
    <property type="match status" value="1"/>
</dbReference>
<gene>
    <name evidence="8" type="ORF">GDO81_023952</name>
</gene>
<evidence type="ECO:0000256" key="3">
    <source>
        <dbReference type="ARBA" id="ARBA00022833"/>
    </source>
</evidence>
<dbReference type="PANTHER" id="PTHR25465">
    <property type="entry name" value="B-BOX DOMAIN CONTAINING"/>
    <property type="match status" value="1"/>
</dbReference>
<dbReference type="SUPFAM" id="SSF57850">
    <property type="entry name" value="RING/U-box"/>
    <property type="match status" value="1"/>
</dbReference>
<dbReference type="SMART" id="SM00184">
    <property type="entry name" value="RING"/>
    <property type="match status" value="1"/>
</dbReference>
<dbReference type="SMART" id="SM00336">
    <property type="entry name" value="BBOX"/>
    <property type="match status" value="1"/>
</dbReference>
<dbReference type="InterPro" id="IPR017907">
    <property type="entry name" value="Znf_RING_CS"/>
</dbReference>
<dbReference type="AlphaFoldDB" id="A0AAV6ZV83"/>
<dbReference type="Gene3D" id="4.10.830.40">
    <property type="match status" value="1"/>
</dbReference>
<protein>
    <submittedName>
        <fullName evidence="8">Uncharacterized protein</fullName>
    </submittedName>
</protein>
<organism evidence="8 9">
    <name type="scientific">Engystomops pustulosus</name>
    <name type="common">Tungara frog</name>
    <name type="synonym">Physalaemus pustulosus</name>
    <dbReference type="NCBI Taxonomy" id="76066"/>
    <lineage>
        <taxon>Eukaryota</taxon>
        <taxon>Metazoa</taxon>
        <taxon>Chordata</taxon>
        <taxon>Craniata</taxon>
        <taxon>Vertebrata</taxon>
        <taxon>Euteleostomi</taxon>
        <taxon>Amphibia</taxon>
        <taxon>Batrachia</taxon>
        <taxon>Anura</taxon>
        <taxon>Neobatrachia</taxon>
        <taxon>Hyloidea</taxon>
        <taxon>Leptodactylidae</taxon>
        <taxon>Leiuperinae</taxon>
        <taxon>Engystomops</taxon>
    </lineage>
</organism>
<dbReference type="PANTHER" id="PTHR25465:SF41">
    <property type="entry name" value="E3 UBIQUITIN-PROTEIN LIGASE RNF135"/>
    <property type="match status" value="1"/>
</dbReference>
<keyword evidence="9" id="KW-1185">Reference proteome</keyword>
<keyword evidence="3" id="KW-0862">Zinc</keyword>
<comment type="caution">
    <text evidence="8">The sequence shown here is derived from an EMBL/GenBank/DDBJ whole genome shotgun (WGS) entry which is preliminary data.</text>
</comment>
<dbReference type="InterPro" id="IPR027370">
    <property type="entry name" value="Znf-RING_euk"/>
</dbReference>
<sequence>MASADLREELLCSICLCVFKDPVTLRCGHNFCRVCIDQHLNTQDGSGGYSCPECREEFQERPALMRNINLHNIAERFLVTQPNHEEITGIFCSYCVDSPVPAVKSCLHCEASLCDKHLKVHNKSPEHVLSDPSTSLENRKCSVHKEPLKYYCTVDETCICVSCSLAGEHRGHRVEMLEEASEKKKKYMRNIFQRLIIERGETEEKVQGLQEHCTRAQKKASKEAERVTALFIDIRRRLEHFWRRGS</sequence>
<dbReference type="InterPro" id="IPR000315">
    <property type="entry name" value="Znf_B-box"/>
</dbReference>
<evidence type="ECO:0000256" key="4">
    <source>
        <dbReference type="PROSITE-ProRule" id="PRU00024"/>
    </source>
</evidence>
<accession>A0AAV6ZV83</accession>
<evidence type="ECO:0000313" key="8">
    <source>
        <dbReference type="EMBL" id="KAG8550551.1"/>
    </source>
</evidence>
<dbReference type="PROSITE" id="PS00518">
    <property type="entry name" value="ZF_RING_1"/>
    <property type="match status" value="1"/>
</dbReference>
<evidence type="ECO:0000259" key="6">
    <source>
        <dbReference type="PROSITE" id="PS50119"/>
    </source>
</evidence>
<feature type="domain" description="RING-type" evidence="5">
    <location>
        <begin position="12"/>
        <end position="55"/>
    </location>
</feature>
<name>A0AAV6ZV83_ENGPU</name>
<dbReference type="InterPro" id="IPR013083">
    <property type="entry name" value="Znf_RING/FYVE/PHD"/>
</dbReference>
<dbReference type="Pfam" id="PF00643">
    <property type="entry name" value="zf-B_box"/>
    <property type="match status" value="1"/>
</dbReference>
<dbReference type="Proteomes" id="UP000824782">
    <property type="component" value="Unassembled WGS sequence"/>
</dbReference>
<evidence type="ECO:0000313" key="9">
    <source>
        <dbReference type="Proteomes" id="UP000824782"/>
    </source>
</evidence>
<dbReference type="InterPro" id="IPR051051">
    <property type="entry name" value="E3_ubiq-ligase_TRIM/RNF"/>
</dbReference>
<feature type="domain" description="C2H2-type" evidence="7">
    <location>
        <begin position="49"/>
        <end position="76"/>
    </location>
</feature>
<evidence type="ECO:0000259" key="5">
    <source>
        <dbReference type="PROSITE" id="PS50089"/>
    </source>
</evidence>
<evidence type="ECO:0000256" key="1">
    <source>
        <dbReference type="ARBA" id="ARBA00022723"/>
    </source>
</evidence>
<feature type="domain" description="B box-type" evidence="6">
    <location>
        <begin position="136"/>
        <end position="177"/>
    </location>
</feature>
<evidence type="ECO:0000259" key="7">
    <source>
        <dbReference type="PROSITE" id="PS50157"/>
    </source>
</evidence>
<dbReference type="SUPFAM" id="SSF57845">
    <property type="entry name" value="B-box zinc-binding domain"/>
    <property type="match status" value="1"/>
</dbReference>
<dbReference type="Pfam" id="PF13445">
    <property type="entry name" value="zf-RING_UBOX"/>
    <property type="match status" value="1"/>
</dbReference>